<dbReference type="InterPro" id="IPR036640">
    <property type="entry name" value="ABC1_TM_sf"/>
</dbReference>
<evidence type="ECO:0000256" key="8">
    <source>
        <dbReference type="ARBA" id="ARBA00022989"/>
    </source>
</evidence>
<dbReference type="InterPro" id="IPR003593">
    <property type="entry name" value="AAA+_ATPase"/>
</dbReference>
<dbReference type="InterPro" id="IPR003439">
    <property type="entry name" value="ABC_transporter-like_ATP-bd"/>
</dbReference>
<evidence type="ECO:0000256" key="3">
    <source>
        <dbReference type="ARBA" id="ARBA00022475"/>
    </source>
</evidence>
<keyword evidence="6" id="KW-0378">Hydrolase</keyword>
<keyword evidence="14" id="KW-1185">Reference proteome</keyword>
<sequence length="599" mass="67431">MKETIKKIMALFNKKEKKLLLILLSMMIIAAIFETVGIGLIVPLVGILTNPNIIQEQKALSFIYQFFNFQSTSSFIIFAVLFLLTIFVLKNLYLLLFNYAQIRVILNQKVKLSRRLFKEYLTKPYTFHLQRNTADLLRNVNGEVNRFFYGIILSGFQLFTEILVISFILVLLLVTAPIATITASVLLGGSVFLFFKAFRKKISELGIEQQKVSGKMIKWVNQGLGASKEVKVSGKEDFFINNYTIQSQISANNSRFMGVLEFVPRLFVETLIVSIVLITMLIIVFQGMNTTQLVSTMALFAMAAFRLMPSITRVTSLITTLRYSQPALSVIYHDLLVSEKQGGKAKNALNISSGTNNEQMTLLKKKRLFTDSIKLNEVSFRYPNQTEYTVKDITLTIPIGRSVAFIGESGAGKTTLVDIILGLFQPDKGSILVDSKNLFDQLALWQQKIGYIPQSIFLSDDTIRANVAFGVDDKQVDDQEVWRALEQAQLMDFVKELPEQLDTTVGERGVRLSGGQRQRIGIARALYHNPEIIFMDEATSALDNETEKEIMKSIDSLKGEKTLIIIAHRLSTIENCDIVFKINSGKLISAEKKLGRSAI</sequence>
<evidence type="ECO:0000313" key="13">
    <source>
        <dbReference type="EMBL" id="MBS4197585.1"/>
    </source>
</evidence>
<dbReference type="InterPro" id="IPR017871">
    <property type="entry name" value="ABC_transporter-like_CS"/>
</dbReference>
<dbReference type="InterPro" id="IPR039421">
    <property type="entry name" value="Type_1_exporter"/>
</dbReference>
<keyword evidence="4 10" id="KW-0812">Transmembrane</keyword>
<feature type="transmembrane region" description="Helical" evidence="10">
    <location>
        <begin position="178"/>
        <end position="195"/>
    </location>
</feature>
<dbReference type="GO" id="GO:0005524">
    <property type="term" value="F:ATP binding"/>
    <property type="evidence" value="ECO:0007669"/>
    <property type="project" value="UniProtKB-KW"/>
</dbReference>
<dbReference type="SMART" id="SM00382">
    <property type="entry name" value="AAA"/>
    <property type="match status" value="1"/>
</dbReference>
<dbReference type="Gene3D" id="1.20.1560.10">
    <property type="entry name" value="ABC transporter type 1, transmembrane domain"/>
    <property type="match status" value="1"/>
</dbReference>
<evidence type="ECO:0000256" key="9">
    <source>
        <dbReference type="ARBA" id="ARBA00023136"/>
    </source>
</evidence>
<evidence type="ECO:0000256" key="2">
    <source>
        <dbReference type="ARBA" id="ARBA00022448"/>
    </source>
</evidence>
<keyword evidence="3" id="KW-1003">Cell membrane</keyword>
<comment type="caution">
    <text evidence="13">The sequence shown here is derived from an EMBL/GenBank/DDBJ whole genome shotgun (WGS) entry which is preliminary data.</text>
</comment>
<proteinExistence type="predicted"/>
<dbReference type="FunFam" id="3.40.50.300:FF:000299">
    <property type="entry name" value="ABC transporter ATP-binding protein/permease"/>
    <property type="match status" value="1"/>
</dbReference>
<keyword evidence="7 13" id="KW-0067">ATP-binding</keyword>
<dbReference type="GO" id="GO:0005886">
    <property type="term" value="C:plasma membrane"/>
    <property type="evidence" value="ECO:0007669"/>
    <property type="project" value="UniProtKB-SubCell"/>
</dbReference>
<keyword evidence="6" id="KW-0645">Protease</keyword>
<accession>A0A942YJI4</accession>
<feature type="domain" description="ABC transporter" evidence="11">
    <location>
        <begin position="373"/>
        <end position="599"/>
    </location>
</feature>
<evidence type="ECO:0000256" key="5">
    <source>
        <dbReference type="ARBA" id="ARBA00022741"/>
    </source>
</evidence>
<dbReference type="GO" id="GO:0008234">
    <property type="term" value="F:cysteine-type peptidase activity"/>
    <property type="evidence" value="ECO:0007669"/>
    <property type="project" value="UniProtKB-KW"/>
</dbReference>
<gene>
    <name evidence="13" type="ORF">KHA97_21295</name>
</gene>
<evidence type="ECO:0000256" key="1">
    <source>
        <dbReference type="ARBA" id="ARBA00004651"/>
    </source>
</evidence>
<keyword evidence="2" id="KW-0813">Transport</keyword>
<feature type="domain" description="ABC transmembrane type-1" evidence="12">
    <location>
        <begin position="21"/>
        <end position="321"/>
    </location>
</feature>
<evidence type="ECO:0000256" key="6">
    <source>
        <dbReference type="ARBA" id="ARBA00022807"/>
    </source>
</evidence>
<keyword evidence="8 10" id="KW-1133">Transmembrane helix</keyword>
<dbReference type="AlphaFoldDB" id="A0A942YJI4"/>
<dbReference type="Pfam" id="PF00664">
    <property type="entry name" value="ABC_membrane"/>
    <property type="match status" value="1"/>
</dbReference>
<dbReference type="SUPFAM" id="SSF52540">
    <property type="entry name" value="P-loop containing nucleoside triphosphate hydrolases"/>
    <property type="match status" value="1"/>
</dbReference>
<dbReference type="GO" id="GO:0016887">
    <property type="term" value="F:ATP hydrolysis activity"/>
    <property type="evidence" value="ECO:0007669"/>
    <property type="project" value="InterPro"/>
</dbReference>
<protein>
    <submittedName>
        <fullName evidence="13">ABC transporter ATP-binding protein</fullName>
    </submittedName>
</protein>
<dbReference type="SUPFAM" id="SSF90123">
    <property type="entry name" value="ABC transporter transmembrane region"/>
    <property type="match status" value="1"/>
</dbReference>
<feature type="transmembrane region" description="Helical" evidence="10">
    <location>
        <begin position="147"/>
        <end position="172"/>
    </location>
</feature>
<keyword evidence="6" id="KW-0788">Thiol protease</keyword>
<dbReference type="GO" id="GO:0140359">
    <property type="term" value="F:ABC-type transporter activity"/>
    <property type="evidence" value="ECO:0007669"/>
    <property type="project" value="InterPro"/>
</dbReference>
<evidence type="ECO:0000256" key="7">
    <source>
        <dbReference type="ARBA" id="ARBA00022840"/>
    </source>
</evidence>
<reference evidence="13 14" key="1">
    <citation type="submission" date="2021-05" db="EMBL/GenBank/DDBJ databases">
        <title>Novel Bacillus species.</title>
        <authorList>
            <person name="Liu G."/>
        </authorList>
    </citation>
    <scope>NUCLEOTIDE SEQUENCE [LARGE SCALE GENOMIC DNA]</scope>
    <source>
        <strain evidence="14">FJAT-49780</strain>
    </source>
</reference>
<evidence type="ECO:0000256" key="10">
    <source>
        <dbReference type="SAM" id="Phobius"/>
    </source>
</evidence>
<dbReference type="RefSeq" id="WP_213126802.1">
    <property type="nucleotide sequence ID" value="NZ_JAGYPG010000004.1"/>
</dbReference>
<name>A0A942YJI4_9BACI</name>
<evidence type="ECO:0000259" key="12">
    <source>
        <dbReference type="PROSITE" id="PS50929"/>
    </source>
</evidence>
<dbReference type="Gene3D" id="3.40.50.300">
    <property type="entry name" value="P-loop containing nucleotide triphosphate hydrolases"/>
    <property type="match status" value="1"/>
</dbReference>
<dbReference type="GO" id="GO:0034040">
    <property type="term" value="F:ATPase-coupled lipid transmembrane transporter activity"/>
    <property type="evidence" value="ECO:0007669"/>
    <property type="project" value="TreeGrafter"/>
</dbReference>
<dbReference type="PANTHER" id="PTHR24221">
    <property type="entry name" value="ATP-BINDING CASSETTE SUB-FAMILY B"/>
    <property type="match status" value="1"/>
</dbReference>
<dbReference type="InterPro" id="IPR011527">
    <property type="entry name" value="ABC1_TM_dom"/>
</dbReference>
<organism evidence="13 14">
    <name type="scientific">Lederbergia citri</name>
    <dbReference type="NCBI Taxonomy" id="2833580"/>
    <lineage>
        <taxon>Bacteria</taxon>
        <taxon>Bacillati</taxon>
        <taxon>Bacillota</taxon>
        <taxon>Bacilli</taxon>
        <taxon>Bacillales</taxon>
        <taxon>Bacillaceae</taxon>
        <taxon>Lederbergia</taxon>
    </lineage>
</organism>
<evidence type="ECO:0000313" key="14">
    <source>
        <dbReference type="Proteomes" id="UP000681414"/>
    </source>
</evidence>
<dbReference type="PROSITE" id="PS50893">
    <property type="entry name" value="ABC_TRANSPORTER_2"/>
    <property type="match status" value="1"/>
</dbReference>
<evidence type="ECO:0000256" key="4">
    <source>
        <dbReference type="ARBA" id="ARBA00022692"/>
    </source>
</evidence>
<dbReference type="Pfam" id="PF00005">
    <property type="entry name" value="ABC_tran"/>
    <property type="match status" value="1"/>
</dbReference>
<comment type="subcellular location">
    <subcellularLocation>
        <location evidence="1">Cell membrane</location>
        <topology evidence="1">Multi-pass membrane protein</topology>
    </subcellularLocation>
</comment>
<feature type="transmembrane region" description="Helical" evidence="10">
    <location>
        <begin position="20"/>
        <end position="42"/>
    </location>
</feature>
<dbReference type="PROSITE" id="PS50929">
    <property type="entry name" value="ABC_TM1F"/>
    <property type="match status" value="1"/>
</dbReference>
<feature type="transmembrane region" description="Helical" evidence="10">
    <location>
        <begin position="75"/>
        <end position="96"/>
    </location>
</feature>
<dbReference type="InterPro" id="IPR027417">
    <property type="entry name" value="P-loop_NTPase"/>
</dbReference>
<dbReference type="EMBL" id="JAGYPG010000004">
    <property type="protein sequence ID" value="MBS4197585.1"/>
    <property type="molecule type" value="Genomic_DNA"/>
</dbReference>
<evidence type="ECO:0000259" key="11">
    <source>
        <dbReference type="PROSITE" id="PS50893"/>
    </source>
</evidence>
<feature type="transmembrane region" description="Helical" evidence="10">
    <location>
        <begin position="266"/>
        <end position="285"/>
    </location>
</feature>
<keyword evidence="5" id="KW-0547">Nucleotide-binding</keyword>
<dbReference type="PANTHER" id="PTHR24221:SF654">
    <property type="entry name" value="ATP-BINDING CASSETTE SUB-FAMILY B MEMBER 6"/>
    <property type="match status" value="1"/>
</dbReference>
<dbReference type="PROSITE" id="PS00211">
    <property type="entry name" value="ABC_TRANSPORTER_1"/>
    <property type="match status" value="1"/>
</dbReference>
<dbReference type="Proteomes" id="UP000681414">
    <property type="component" value="Unassembled WGS sequence"/>
</dbReference>
<keyword evidence="9 10" id="KW-0472">Membrane</keyword>